<accession>A0AAJ6B7D5</accession>
<dbReference type="InterPro" id="IPR006530">
    <property type="entry name" value="YD"/>
</dbReference>
<name>A0AAJ6B7D5_9SPHI</name>
<sequence>MRNNILPLLLLSGSAIGSFAQTAAPTDLYLKTMNSYLSPSPESAQLMKYQDYPVNLFTGTPQVSIPIYTASGKGISIPVTLSYHAAGGVKVDDQATAYGLGFSLICGGEISREMRGGADEGALGTTGYLNKPLKMWEYVQKYNNGMGTYADQQLWVDAMNGTWDVEPDIFYFSFGAYSGKFVYDDVPAKFVCIDESSHLNITFDRSNMPNSAFTIVTDDGNTYIFSARETSRSQVRNVGFSPSIAPAGPEIPTSWKLTKIINADKTDSLMLDYVGQLSSYWTTGANIDYETRSGAFRYPVLSFSNTTIGGQAKLSKIRGTNFSVDFIDETADRQDLPAGNKALSKIVIKNGSNEVQDLFVLHHSYFDRTYPIGPMPVAANSTLITKSLRLDSISEYGNSESNPLPIRHAFSYNQTPMPARLSFAKDWWGYANYNTFEGSLIPPYVTGTNILLAGANRKPNFDRTVAGILTAIRLPTGGTVNYEYEPNTTASPVEQASLPQEQLMTVDQMIQLPEPGSSTIGNMVTKSFTINVPPNATLNNNQGGVIATISCYPNAPNPTPGSNNAVYGTPYYTLSKTSNIPGVAGGSYSGSWQAGGAFGVYLPNGNYTMTYNNNGYIPPTANAAEGEPPGGQFVYFNVSYNVPDPNAPFPNYGLAGVRVKSITTLDPYSKMTQKRRFRYHDPVTDSSYGVYIGNARNSFWEVSQNGQWIVRNGSFNMPGQGNVSNSIVYPKVMEEVSDNGVTYRTEHYYSCRTIPSYPTGFPLAPPLDFATSRGNEEKTVMDKYTGSGFVPAAVKIQKWNDTGVSLSNGTAFSHPIQAMKCSATSYDVALVIQQGFAPPIVGVYDIAIGNRLYLDADSTITYDLNNANNKITEWHDYKYGDYNLQPIVVRSGNSDGSVNIQKNYYATDVPETNTVINANPIAQMVSSNRITMPLGTKQFKDAQLLSQQYSYTRFDGSKLLVDSMRQSLLNSDPETEIKVLQYDDATNPLSIEMRGNKYRKYIWNKAKGLPIATAMVPKGNAAFAFTSFEYPGEYTWTESSRSPYGAFAGNYFYDLHGGPVTCPDFYADGGVDVYVWAAYNGDVKVNNLPMQSTGRTNGSWTLYTRHIDASDTHPFGYFTTLVISGTAFIDNLVALPTGSVFQGNVYDNSNRVTAVVNEQIATSFYEYDAYGRLKSVKDEQGNLIKSTSYQYQGTNN</sequence>
<feature type="chain" id="PRO_5042471901" evidence="1">
    <location>
        <begin position="24"/>
        <end position="1196"/>
    </location>
</feature>
<dbReference type="EMBL" id="CP119313">
    <property type="protein sequence ID" value="WEK17958.1"/>
    <property type="molecule type" value="Genomic_DNA"/>
</dbReference>
<reference evidence="2" key="1">
    <citation type="submission" date="2023-03" db="EMBL/GenBank/DDBJ databases">
        <title>Andean soil-derived lignocellulolytic bacterial consortium as a source of novel taxa and putative plastic-active enzymes.</title>
        <authorList>
            <person name="Diaz-Garcia L."/>
            <person name="Chuvochina M."/>
            <person name="Feuerriegel G."/>
            <person name="Bunk B."/>
            <person name="Sproer C."/>
            <person name="Streit W.R."/>
            <person name="Rodriguez L.M."/>
            <person name="Overmann J."/>
            <person name="Jimenez D.J."/>
        </authorList>
    </citation>
    <scope>NUCLEOTIDE SEQUENCE</scope>
    <source>
        <strain evidence="2">MAG 3858</strain>
    </source>
</reference>
<organism evidence="2 3">
    <name type="scientific">Candidatus Pedobacter colombiensis</name>
    <dbReference type="NCBI Taxonomy" id="3121371"/>
    <lineage>
        <taxon>Bacteria</taxon>
        <taxon>Pseudomonadati</taxon>
        <taxon>Bacteroidota</taxon>
        <taxon>Sphingobacteriia</taxon>
        <taxon>Sphingobacteriales</taxon>
        <taxon>Sphingobacteriaceae</taxon>
        <taxon>Pedobacter</taxon>
    </lineage>
</organism>
<feature type="signal peptide" evidence="1">
    <location>
        <begin position="1"/>
        <end position="23"/>
    </location>
</feature>
<dbReference type="NCBIfam" id="TIGR01643">
    <property type="entry name" value="YD_repeat_2x"/>
    <property type="match status" value="1"/>
</dbReference>
<protein>
    <submittedName>
        <fullName evidence="2">YD repeat-containing protein</fullName>
    </submittedName>
</protein>
<gene>
    <name evidence="2" type="ORF">P0Y49_14245</name>
</gene>
<dbReference type="AlphaFoldDB" id="A0AAJ6B7D5"/>
<keyword evidence="1" id="KW-0732">Signal</keyword>
<proteinExistence type="predicted"/>
<dbReference type="Proteomes" id="UP001214530">
    <property type="component" value="Chromosome"/>
</dbReference>
<evidence type="ECO:0000256" key="1">
    <source>
        <dbReference type="SAM" id="SignalP"/>
    </source>
</evidence>
<evidence type="ECO:0000313" key="2">
    <source>
        <dbReference type="EMBL" id="WEK17958.1"/>
    </source>
</evidence>
<evidence type="ECO:0000313" key="3">
    <source>
        <dbReference type="Proteomes" id="UP001214530"/>
    </source>
</evidence>